<dbReference type="AlphaFoldDB" id="A0A9D3XLN7"/>
<gene>
    <name evidence="1" type="ORF">KIL84_005146</name>
</gene>
<accession>A0A9D3XLN7</accession>
<dbReference type="EMBL" id="JAHDVG010000468">
    <property type="protein sequence ID" value="KAH1181420.1"/>
    <property type="molecule type" value="Genomic_DNA"/>
</dbReference>
<reference evidence="1" key="1">
    <citation type="submission" date="2021-09" db="EMBL/GenBank/DDBJ databases">
        <title>The genome of Mauremys mutica provides insights into the evolution of semi-aquatic lifestyle.</title>
        <authorList>
            <person name="Gong S."/>
            <person name="Gao Y."/>
        </authorList>
    </citation>
    <scope>NUCLEOTIDE SEQUENCE</scope>
    <source>
        <strain evidence="1">MM-2020</strain>
        <tissue evidence="1">Muscle</tissue>
    </source>
</reference>
<name>A0A9D3XLN7_9SAUR</name>
<protein>
    <submittedName>
        <fullName evidence="1">Uncharacterized protein</fullName>
    </submittedName>
</protein>
<proteinExistence type="predicted"/>
<sequence>MNGRQSAELHLYPEGVCYSPMASLSPRITPHTLGRRGDSTPQALLSKVHITHTCLLHSVCLDLFAWSSLDLTQPLMGLCCILKKMKRLQLPNLSSALVVSLGSCLM</sequence>
<organism evidence="1 2">
    <name type="scientific">Mauremys mutica</name>
    <name type="common">yellowpond turtle</name>
    <dbReference type="NCBI Taxonomy" id="74926"/>
    <lineage>
        <taxon>Eukaryota</taxon>
        <taxon>Metazoa</taxon>
        <taxon>Chordata</taxon>
        <taxon>Craniata</taxon>
        <taxon>Vertebrata</taxon>
        <taxon>Euteleostomi</taxon>
        <taxon>Archelosauria</taxon>
        <taxon>Testudinata</taxon>
        <taxon>Testudines</taxon>
        <taxon>Cryptodira</taxon>
        <taxon>Durocryptodira</taxon>
        <taxon>Testudinoidea</taxon>
        <taxon>Geoemydidae</taxon>
        <taxon>Geoemydinae</taxon>
        <taxon>Mauremys</taxon>
    </lineage>
</organism>
<keyword evidence="2" id="KW-1185">Reference proteome</keyword>
<comment type="caution">
    <text evidence="1">The sequence shown here is derived from an EMBL/GenBank/DDBJ whole genome shotgun (WGS) entry which is preliminary data.</text>
</comment>
<evidence type="ECO:0000313" key="2">
    <source>
        <dbReference type="Proteomes" id="UP000827986"/>
    </source>
</evidence>
<dbReference type="Proteomes" id="UP000827986">
    <property type="component" value="Unassembled WGS sequence"/>
</dbReference>
<evidence type="ECO:0000313" key="1">
    <source>
        <dbReference type="EMBL" id="KAH1181420.1"/>
    </source>
</evidence>